<reference evidence="2" key="1">
    <citation type="journal article" date="2022" name="bioRxiv">
        <title>Sequencing and chromosome-scale assembly of the giantPleurodeles waltlgenome.</title>
        <authorList>
            <person name="Brown T."/>
            <person name="Elewa A."/>
            <person name="Iarovenko S."/>
            <person name="Subramanian E."/>
            <person name="Araus A.J."/>
            <person name="Petzold A."/>
            <person name="Susuki M."/>
            <person name="Suzuki K.-i.T."/>
            <person name="Hayashi T."/>
            <person name="Toyoda A."/>
            <person name="Oliveira C."/>
            <person name="Osipova E."/>
            <person name="Leigh N.D."/>
            <person name="Simon A."/>
            <person name="Yun M.H."/>
        </authorList>
    </citation>
    <scope>NUCLEOTIDE SEQUENCE</scope>
    <source>
        <strain evidence="2">20211129_DDA</strain>
        <tissue evidence="2">Liver</tissue>
    </source>
</reference>
<feature type="compositionally biased region" description="Basic and acidic residues" evidence="1">
    <location>
        <begin position="27"/>
        <end position="42"/>
    </location>
</feature>
<feature type="region of interest" description="Disordered" evidence="1">
    <location>
        <begin position="72"/>
        <end position="102"/>
    </location>
</feature>
<protein>
    <submittedName>
        <fullName evidence="2">Uncharacterized protein</fullName>
    </submittedName>
</protein>
<evidence type="ECO:0000313" key="2">
    <source>
        <dbReference type="EMBL" id="KAJ1110786.1"/>
    </source>
</evidence>
<proteinExistence type="predicted"/>
<evidence type="ECO:0000256" key="1">
    <source>
        <dbReference type="SAM" id="MobiDB-lite"/>
    </source>
</evidence>
<feature type="region of interest" description="Disordered" evidence="1">
    <location>
        <begin position="1"/>
        <end position="42"/>
    </location>
</feature>
<evidence type="ECO:0000313" key="3">
    <source>
        <dbReference type="Proteomes" id="UP001066276"/>
    </source>
</evidence>
<dbReference type="Proteomes" id="UP001066276">
    <property type="component" value="Chromosome 9"/>
</dbReference>
<comment type="caution">
    <text evidence="2">The sequence shown here is derived from an EMBL/GenBank/DDBJ whole genome shotgun (WGS) entry which is preliminary data.</text>
</comment>
<name>A0AAV7N5G7_PLEWA</name>
<keyword evidence="3" id="KW-1185">Reference proteome</keyword>
<sequence>MTGLPESRPETTPGVRTLRRARGGLTRAERRETPLPRSEVRSAQDVLWAAEQLWRHPRPRRGPLFGGCLGPAAEGPEVRGARVGPRGLCDPRGGLDPMISRRPAGVGRLAGRIC</sequence>
<dbReference type="EMBL" id="JANPWB010000013">
    <property type="protein sequence ID" value="KAJ1110786.1"/>
    <property type="molecule type" value="Genomic_DNA"/>
</dbReference>
<accession>A0AAV7N5G7</accession>
<gene>
    <name evidence="2" type="ORF">NDU88_008132</name>
</gene>
<dbReference type="AlphaFoldDB" id="A0AAV7N5G7"/>
<organism evidence="2 3">
    <name type="scientific">Pleurodeles waltl</name>
    <name type="common">Iberian ribbed newt</name>
    <dbReference type="NCBI Taxonomy" id="8319"/>
    <lineage>
        <taxon>Eukaryota</taxon>
        <taxon>Metazoa</taxon>
        <taxon>Chordata</taxon>
        <taxon>Craniata</taxon>
        <taxon>Vertebrata</taxon>
        <taxon>Euteleostomi</taxon>
        <taxon>Amphibia</taxon>
        <taxon>Batrachia</taxon>
        <taxon>Caudata</taxon>
        <taxon>Salamandroidea</taxon>
        <taxon>Salamandridae</taxon>
        <taxon>Pleurodelinae</taxon>
        <taxon>Pleurodeles</taxon>
    </lineage>
</organism>